<evidence type="ECO:0000313" key="3">
    <source>
        <dbReference type="Proteomes" id="UP001210720"/>
    </source>
</evidence>
<gene>
    <name evidence="2" type="ORF">PFY00_13540</name>
</gene>
<protein>
    <submittedName>
        <fullName evidence="2">DUF427 domain-containing protein</fullName>
    </submittedName>
</protein>
<sequence>MSTTITITPAGGTWTIRAGGAVIGETNGALELNEGNLPPVIYFPRDDIAMAFLDSSDKTTECSHKGTASYYSIVAKSKTYENAVWSYESPKDDVAAIAGYLAFHEQDGVTVEQV</sequence>
<dbReference type="InterPro" id="IPR038694">
    <property type="entry name" value="DUF427_sf"/>
</dbReference>
<dbReference type="Proteomes" id="UP001210720">
    <property type="component" value="Unassembled WGS sequence"/>
</dbReference>
<comment type="caution">
    <text evidence="2">The sequence shown here is derived from an EMBL/GenBank/DDBJ whole genome shotgun (WGS) entry which is preliminary data.</text>
</comment>
<dbReference type="RefSeq" id="WP_271433106.1">
    <property type="nucleotide sequence ID" value="NZ_JAQIOY010000004.1"/>
</dbReference>
<reference evidence="2 3" key="1">
    <citation type="submission" date="2023-01" db="EMBL/GenBank/DDBJ databases">
        <title>Thalassococcus onchidii sp. nov., isolated from a marine invertebrate from the South China Sea.</title>
        <authorList>
            <person name="Xu S."/>
            <person name="Liu Z."/>
            <person name="Xu Y."/>
        </authorList>
    </citation>
    <scope>NUCLEOTIDE SEQUENCE [LARGE SCALE GENOMIC DNA]</scope>
    <source>
        <strain evidence="2 3">KCTC 32084</strain>
    </source>
</reference>
<organism evidence="2 3">
    <name type="scientific">Thalassococcus lentus</name>
    <dbReference type="NCBI Taxonomy" id="1210524"/>
    <lineage>
        <taxon>Bacteria</taxon>
        <taxon>Pseudomonadati</taxon>
        <taxon>Pseudomonadota</taxon>
        <taxon>Alphaproteobacteria</taxon>
        <taxon>Rhodobacterales</taxon>
        <taxon>Roseobacteraceae</taxon>
        <taxon>Thalassococcus</taxon>
    </lineage>
</organism>
<dbReference type="PANTHER" id="PTHR34310:SF9">
    <property type="entry name" value="BLR5716 PROTEIN"/>
    <property type="match status" value="1"/>
</dbReference>
<evidence type="ECO:0000313" key="2">
    <source>
        <dbReference type="EMBL" id="MDA7425750.1"/>
    </source>
</evidence>
<keyword evidence="3" id="KW-1185">Reference proteome</keyword>
<accession>A0ABT4XV72</accession>
<evidence type="ECO:0000259" key="1">
    <source>
        <dbReference type="Pfam" id="PF04248"/>
    </source>
</evidence>
<dbReference type="InterPro" id="IPR007361">
    <property type="entry name" value="DUF427"/>
</dbReference>
<dbReference type="EMBL" id="JAQIOY010000004">
    <property type="protein sequence ID" value="MDA7425750.1"/>
    <property type="molecule type" value="Genomic_DNA"/>
</dbReference>
<dbReference type="Pfam" id="PF04248">
    <property type="entry name" value="NTP_transf_9"/>
    <property type="match status" value="1"/>
</dbReference>
<dbReference type="PANTHER" id="PTHR34310">
    <property type="entry name" value="DUF427 DOMAIN PROTEIN (AFU_ORTHOLOGUE AFUA_3G02220)"/>
    <property type="match status" value="1"/>
</dbReference>
<proteinExistence type="predicted"/>
<feature type="domain" description="DUF427" evidence="1">
    <location>
        <begin position="15"/>
        <end position="105"/>
    </location>
</feature>
<dbReference type="Gene3D" id="2.170.150.40">
    <property type="entry name" value="Domain of unknown function (DUF427)"/>
    <property type="match status" value="1"/>
</dbReference>
<name>A0ABT4XV72_9RHOB</name>